<dbReference type="PANTHER" id="PTHR35004">
    <property type="entry name" value="TRANSPOSASE RV3428C-RELATED"/>
    <property type="match status" value="1"/>
</dbReference>
<dbReference type="InterPro" id="IPR001584">
    <property type="entry name" value="Integrase_cat-core"/>
</dbReference>
<dbReference type="Gene3D" id="3.30.420.10">
    <property type="entry name" value="Ribonuclease H-like superfamily/Ribonuclease H"/>
    <property type="match status" value="1"/>
</dbReference>
<name>D3F650_CONWI</name>
<dbReference type="AlphaFoldDB" id="D3F650"/>
<dbReference type="GO" id="GO:0015074">
    <property type="term" value="P:DNA integration"/>
    <property type="evidence" value="ECO:0007669"/>
    <property type="project" value="InterPro"/>
</dbReference>
<reference evidence="5" key="2">
    <citation type="submission" date="2010-01" db="EMBL/GenBank/DDBJ databases">
        <title>The complete genome of Conexibacter woesei DSM 14684.</title>
        <authorList>
            <consortium name="US DOE Joint Genome Institute (JGI-PGF)"/>
            <person name="Lucas S."/>
            <person name="Copeland A."/>
            <person name="Lapidus A."/>
            <person name="Glavina del Rio T."/>
            <person name="Dalin E."/>
            <person name="Tice H."/>
            <person name="Bruce D."/>
            <person name="Goodwin L."/>
            <person name="Pitluck S."/>
            <person name="Kyrpides N."/>
            <person name="Mavromatis K."/>
            <person name="Ivanova N."/>
            <person name="Mikhailova N."/>
            <person name="Chertkov O."/>
            <person name="Brettin T."/>
            <person name="Detter J.C."/>
            <person name="Han C."/>
            <person name="Larimer F."/>
            <person name="Land M."/>
            <person name="Hauser L."/>
            <person name="Markowitz V."/>
            <person name="Cheng J.-F."/>
            <person name="Hugenholtz P."/>
            <person name="Woyke T."/>
            <person name="Wu D."/>
            <person name="Pukall R."/>
            <person name="Steenblock K."/>
            <person name="Schneider S."/>
            <person name="Klenk H.-P."/>
            <person name="Eisen J.A."/>
        </authorList>
    </citation>
    <scope>NUCLEOTIDE SEQUENCE [LARGE SCALE GENOMIC DNA]</scope>
    <source>
        <strain evidence="5">DSM 14684 / CIP 108061 / JCM 11494 / NBRC 100937 / ID131577</strain>
    </source>
</reference>
<dbReference type="InterPro" id="IPR047656">
    <property type="entry name" value="IS481-like_transpos"/>
</dbReference>
<dbReference type="Pfam" id="PF13683">
    <property type="entry name" value="rve_3"/>
    <property type="match status" value="1"/>
</dbReference>
<gene>
    <name evidence="2" type="ordered locus">Cwoe_0287</name>
    <name evidence="3" type="ordered locus">Cwoe_1036</name>
    <name evidence="4" type="ordered locus">Cwoe_1133</name>
</gene>
<dbReference type="InterPro" id="IPR012337">
    <property type="entry name" value="RNaseH-like_sf"/>
</dbReference>
<dbReference type="Proteomes" id="UP000008229">
    <property type="component" value="Chromosome"/>
</dbReference>
<sequence>MKLHANAPLGPKGRERMVLRVVEQGWSIAEAAQAAGVSDRTCSKWIGRYRAEGSMGLVDRASTPKRSPTRTPEDRVQLIAALRRLRMTAAEIALCLGMALSTVSAVLRRINLGKRSRLDPPEPPNRYERARPGELLHIDVKKLGRIHGGAGHRVTGRKSGMHRARGAGWDYVHVCVDDATRLAYVEVLPDERGTTVAGFLRRAIRHYRRHGITVERVMTDNGSGYRSTLHAIACRLQGVRHLRTRPYRPRTNGKAERFIRTMIEGWAYGAIYASSAERTAALDGWLFTYNHRRPHGSLSHKPPAARLRELNNLPSSYS</sequence>
<dbReference type="RefSeq" id="WP_012931776.1">
    <property type="nucleotide sequence ID" value="NC_013739.1"/>
</dbReference>
<dbReference type="eggNOG" id="COG2801">
    <property type="taxonomic scope" value="Bacteria"/>
</dbReference>
<dbReference type="InterPro" id="IPR024967">
    <property type="entry name" value="DNA-bd_IS481-type"/>
</dbReference>
<dbReference type="HOGENOM" id="CLU_027402_15_0_11"/>
<dbReference type="KEGG" id="cwo:Cwoe_1133"/>
<dbReference type="NCBIfam" id="NF033577">
    <property type="entry name" value="transpos_IS481"/>
    <property type="match status" value="1"/>
</dbReference>
<keyword evidence="5" id="KW-1185">Reference proteome</keyword>
<dbReference type="InterPro" id="IPR009057">
    <property type="entry name" value="Homeodomain-like_sf"/>
</dbReference>
<dbReference type="PANTHER" id="PTHR35004:SF7">
    <property type="entry name" value="INTEGRASE PROTEIN"/>
    <property type="match status" value="1"/>
</dbReference>
<evidence type="ECO:0000259" key="1">
    <source>
        <dbReference type="PROSITE" id="PS50994"/>
    </source>
</evidence>
<proteinExistence type="predicted"/>
<dbReference type="KEGG" id="cwo:Cwoe_1036"/>
<dbReference type="Pfam" id="PF13011">
    <property type="entry name" value="LZ_Tnp_IS481"/>
    <property type="match status" value="1"/>
</dbReference>
<dbReference type="OrthoDB" id="568335at2"/>
<dbReference type="InterPro" id="IPR036397">
    <property type="entry name" value="RNaseH_sf"/>
</dbReference>
<dbReference type="eggNOG" id="COG3415">
    <property type="taxonomic scope" value="Bacteria"/>
</dbReference>
<feature type="domain" description="Integrase catalytic" evidence="1">
    <location>
        <begin position="128"/>
        <end position="310"/>
    </location>
</feature>
<evidence type="ECO:0000313" key="2">
    <source>
        <dbReference type="EMBL" id="ADB48723.1"/>
    </source>
</evidence>
<dbReference type="KEGG" id="cwo:Cwoe_0287"/>
<dbReference type="GO" id="GO:0003676">
    <property type="term" value="F:nucleic acid binding"/>
    <property type="evidence" value="ECO:0007669"/>
    <property type="project" value="InterPro"/>
</dbReference>
<dbReference type="STRING" id="469383.Cwoe_0287"/>
<evidence type="ECO:0000313" key="5">
    <source>
        <dbReference type="Proteomes" id="UP000008229"/>
    </source>
</evidence>
<dbReference type="SUPFAM" id="SSF46689">
    <property type="entry name" value="Homeodomain-like"/>
    <property type="match status" value="1"/>
</dbReference>
<reference evidence="2 5" key="1">
    <citation type="journal article" date="2010" name="Stand. Genomic Sci.">
        <title>Complete genome sequence of Conexibacter woesei type strain (ID131577).</title>
        <authorList>
            <person name="Pukall R."/>
            <person name="Lapidus A."/>
            <person name="Glavina Del Rio T."/>
            <person name="Copeland A."/>
            <person name="Tice H."/>
            <person name="Cheng J.-F."/>
            <person name="Lucas S."/>
            <person name="Chen F."/>
            <person name="Nolan M."/>
            <person name="Bruce D."/>
            <person name="Goodwin L."/>
            <person name="Pitluck S."/>
            <person name="Mavromatis K."/>
            <person name="Ivanova N."/>
            <person name="Ovchinnikova G."/>
            <person name="Pati A."/>
            <person name="Chen A."/>
            <person name="Palaniappan K."/>
            <person name="Land M."/>
            <person name="Hauser L."/>
            <person name="Chang Y.-J."/>
            <person name="Jeffries C.D."/>
            <person name="Chain P."/>
            <person name="Meincke L."/>
            <person name="Sims D."/>
            <person name="Brettin T."/>
            <person name="Detter J.C."/>
            <person name="Rohde M."/>
            <person name="Goeker M."/>
            <person name="Bristow J."/>
            <person name="Eisen J.A."/>
            <person name="Markowitz V."/>
            <person name="Kyrpides N.C."/>
            <person name="Klenk H.-P."/>
            <person name="Hugenholtz P."/>
        </authorList>
    </citation>
    <scope>NUCLEOTIDE SEQUENCE [LARGE SCALE GENOMIC DNA]</scope>
    <source>
        <strain evidence="2">DSM 14684</strain>
        <strain evidence="5">DSM 14684 / CIP 108061 / JCM 11494 / NBRC 100937 / ID131577</strain>
    </source>
</reference>
<protein>
    <submittedName>
        <fullName evidence="2">Integrase catalytic region</fullName>
    </submittedName>
</protein>
<dbReference type="SUPFAM" id="SSF53098">
    <property type="entry name" value="Ribonuclease H-like"/>
    <property type="match status" value="1"/>
</dbReference>
<dbReference type="EMBL" id="CP001854">
    <property type="protein sequence ID" value="ADB48723.1"/>
    <property type="molecule type" value="Genomic_DNA"/>
</dbReference>
<dbReference type="PROSITE" id="PS50994">
    <property type="entry name" value="INTEGRASE"/>
    <property type="match status" value="1"/>
</dbReference>
<organism evidence="2 5">
    <name type="scientific">Conexibacter woesei (strain DSM 14684 / CCUG 47730 / CIP 108061 / JCM 11494 / NBRC 100937 / ID131577)</name>
    <dbReference type="NCBI Taxonomy" id="469383"/>
    <lineage>
        <taxon>Bacteria</taxon>
        <taxon>Bacillati</taxon>
        <taxon>Actinomycetota</taxon>
        <taxon>Thermoleophilia</taxon>
        <taxon>Solirubrobacterales</taxon>
        <taxon>Conexibacteraceae</taxon>
        <taxon>Conexibacter</taxon>
    </lineage>
</organism>
<evidence type="ECO:0000313" key="3">
    <source>
        <dbReference type="EMBL" id="ADB49468.1"/>
    </source>
</evidence>
<dbReference type="EMBL" id="CP001854">
    <property type="protein sequence ID" value="ADB49564.1"/>
    <property type="molecule type" value="Genomic_DNA"/>
</dbReference>
<accession>D3F650</accession>
<dbReference type="EMBL" id="CP001854">
    <property type="protein sequence ID" value="ADB49468.1"/>
    <property type="molecule type" value="Genomic_DNA"/>
</dbReference>
<evidence type="ECO:0000313" key="4">
    <source>
        <dbReference type="EMBL" id="ADB49564.1"/>
    </source>
</evidence>